<dbReference type="Proteomes" id="UP001152622">
    <property type="component" value="Chromosome 17"/>
</dbReference>
<protein>
    <submittedName>
        <fullName evidence="1">Uncharacterized protein</fullName>
    </submittedName>
</protein>
<keyword evidence="2" id="KW-1185">Reference proteome</keyword>
<evidence type="ECO:0000313" key="2">
    <source>
        <dbReference type="Proteomes" id="UP001152622"/>
    </source>
</evidence>
<name>A0A9Q1IGH2_SYNKA</name>
<accession>A0A9Q1IGH2</accession>
<dbReference type="EMBL" id="JAINUF010000017">
    <property type="protein sequence ID" value="KAJ8338669.1"/>
    <property type="molecule type" value="Genomic_DNA"/>
</dbReference>
<organism evidence="1 2">
    <name type="scientific">Synaphobranchus kaupii</name>
    <name type="common">Kaup's arrowtooth eel</name>
    <dbReference type="NCBI Taxonomy" id="118154"/>
    <lineage>
        <taxon>Eukaryota</taxon>
        <taxon>Metazoa</taxon>
        <taxon>Chordata</taxon>
        <taxon>Craniata</taxon>
        <taxon>Vertebrata</taxon>
        <taxon>Euteleostomi</taxon>
        <taxon>Actinopterygii</taxon>
        <taxon>Neopterygii</taxon>
        <taxon>Teleostei</taxon>
        <taxon>Anguilliformes</taxon>
        <taxon>Synaphobranchidae</taxon>
        <taxon>Synaphobranchus</taxon>
    </lineage>
</organism>
<proteinExistence type="predicted"/>
<comment type="caution">
    <text evidence="1">The sequence shown here is derived from an EMBL/GenBank/DDBJ whole genome shotgun (WGS) entry which is preliminary data.</text>
</comment>
<dbReference type="AlphaFoldDB" id="A0A9Q1IGH2"/>
<reference evidence="1" key="1">
    <citation type="journal article" date="2023" name="Science">
        <title>Genome structures resolve the early diversification of teleost fishes.</title>
        <authorList>
            <person name="Parey E."/>
            <person name="Louis A."/>
            <person name="Montfort J."/>
            <person name="Bouchez O."/>
            <person name="Roques C."/>
            <person name="Iampietro C."/>
            <person name="Lluch J."/>
            <person name="Castinel A."/>
            <person name="Donnadieu C."/>
            <person name="Desvignes T."/>
            <person name="Floi Bucao C."/>
            <person name="Jouanno E."/>
            <person name="Wen M."/>
            <person name="Mejri S."/>
            <person name="Dirks R."/>
            <person name="Jansen H."/>
            <person name="Henkel C."/>
            <person name="Chen W.J."/>
            <person name="Zahm M."/>
            <person name="Cabau C."/>
            <person name="Klopp C."/>
            <person name="Thompson A.W."/>
            <person name="Robinson-Rechavi M."/>
            <person name="Braasch I."/>
            <person name="Lecointre G."/>
            <person name="Bobe J."/>
            <person name="Postlethwait J.H."/>
            <person name="Berthelot C."/>
            <person name="Roest Crollius H."/>
            <person name="Guiguen Y."/>
        </authorList>
    </citation>
    <scope>NUCLEOTIDE SEQUENCE</scope>
    <source>
        <strain evidence="1">WJC10195</strain>
    </source>
</reference>
<evidence type="ECO:0000313" key="1">
    <source>
        <dbReference type="EMBL" id="KAJ8338669.1"/>
    </source>
</evidence>
<sequence>MEGWCILTSLGTEPDAVPLRSASRERSAPIVEPQWSRSESYPRCRGTVWSQIVSSDWKLNRSWSNRVACI</sequence>
<gene>
    <name evidence="1" type="ORF">SKAU_G00354550</name>
</gene>